<keyword evidence="3" id="KW-1185">Reference proteome</keyword>
<evidence type="ECO:0000313" key="2">
    <source>
        <dbReference type="EMBL" id="PPH71259.1"/>
    </source>
</evidence>
<reference evidence="2 3" key="1">
    <citation type="submission" date="2018-02" db="EMBL/GenBank/DDBJ databases">
        <title>Bacteriophage NCPPB3778 and a type I-E CRISPR drive the evolution of the US Biological Select Agent, Rathayibacter toxicus.</title>
        <authorList>
            <person name="Davis E.W.II."/>
            <person name="Tabima J.F."/>
            <person name="Weisberg A.J."/>
            <person name="Lopes L.D."/>
            <person name="Wiseman M.S."/>
            <person name="Wiseman M.S."/>
            <person name="Pupko T."/>
            <person name="Belcher M.S."/>
            <person name="Sechler A.J."/>
            <person name="Tancos M.A."/>
            <person name="Schroeder B.K."/>
            <person name="Murray T.D."/>
            <person name="Luster D.G."/>
            <person name="Schneider W.L."/>
            <person name="Rogers E."/>
            <person name="Andreote F.D."/>
            <person name="Grunwald N.J."/>
            <person name="Putnam M.L."/>
            <person name="Chang J.H."/>
        </authorList>
    </citation>
    <scope>NUCLEOTIDE SEQUENCE [LARGE SCALE GENOMIC DNA]</scope>
    <source>
        <strain evidence="2 3">AY1D6</strain>
    </source>
</reference>
<proteinExistence type="predicted"/>
<comment type="caution">
    <text evidence="2">The sequence shown here is derived from an EMBL/GenBank/DDBJ whole genome shotgun (WGS) entry which is preliminary data.</text>
</comment>
<keyword evidence="1" id="KW-0812">Transmembrane</keyword>
<evidence type="ECO:0008006" key="4">
    <source>
        <dbReference type="Google" id="ProtNLM"/>
    </source>
</evidence>
<dbReference type="EMBL" id="PSVT01000060">
    <property type="protein sequence ID" value="PPH71259.1"/>
    <property type="molecule type" value="Genomic_DNA"/>
</dbReference>
<gene>
    <name evidence="2" type="ORF">C5C40_15305</name>
</gene>
<evidence type="ECO:0000313" key="3">
    <source>
        <dbReference type="Proteomes" id="UP000239698"/>
    </source>
</evidence>
<protein>
    <recommendedName>
        <fullName evidence="4">DUF983 domain-containing protein</fullName>
    </recommendedName>
</protein>
<name>A0ABX5A8R4_RATRA</name>
<dbReference type="Proteomes" id="UP000239698">
    <property type="component" value="Unassembled WGS sequence"/>
</dbReference>
<keyword evidence="1" id="KW-1133">Transmembrane helix</keyword>
<evidence type="ECO:0000256" key="1">
    <source>
        <dbReference type="SAM" id="Phobius"/>
    </source>
</evidence>
<keyword evidence="1" id="KW-0472">Membrane</keyword>
<sequence length="110" mass="12610">MVNVRGRRLRDRVLTSRGPDYELRLPWPMTAGESVGYLCIMLGCLLAGIAVVLWASVRLIEPSPWRFAPTIIWLVLFCRWIGPAIVRSLMPDDVNERRTLFSQSDDRNPL</sequence>
<feature type="transmembrane region" description="Helical" evidence="1">
    <location>
        <begin position="35"/>
        <end position="55"/>
    </location>
</feature>
<organism evidence="2 3">
    <name type="scientific">Rathayibacter rathayi</name>
    <name type="common">Corynebacterium rathayi</name>
    <dbReference type="NCBI Taxonomy" id="33887"/>
    <lineage>
        <taxon>Bacteria</taxon>
        <taxon>Bacillati</taxon>
        <taxon>Actinomycetota</taxon>
        <taxon>Actinomycetes</taxon>
        <taxon>Micrococcales</taxon>
        <taxon>Microbacteriaceae</taxon>
        <taxon>Rathayibacter</taxon>
    </lineage>
</organism>
<accession>A0ABX5A8R4</accession>
<feature type="transmembrane region" description="Helical" evidence="1">
    <location>
        <begin position="67"/>
        <end position="86"/>
    </location>
</feature>